<evidence type="ECO:0000313" key="2">
    <source>
        <dbReference type="Proteomes" id="UP000825483"/>
    </source>
</evidence>
<dbReference type="Proteomes" id="UP000825483">
    <property type="component" value="Unassembled WGS sequence"/>
</dbReference>
<proteinExistence type="predicted"/>
<organism evidence="1 2">
    <name type="scientific">Prevotella lacticifex</name>
    <dbReference type="NCBI Taxonomy" id="2854755"/>
    <lineage>
        <taxon>Bacteria</taxon>
        <taxon>Pseudomonadati</taxon>
        <taxon>Bacteroidota</taxon>
        <taxon>Bacteroidia</taxon>
        <taxon>Bacteroidales</taxon>
        <taxon>Prevotellaceae</taxon>
        <taxon>Prevotella</taxon>
    </lineage>
</organism>
<sequence length="123" mass="14427">MDLNKKKYTVVRIDNYDELMPYAGYTEWCIVFSDVAMEYYLQGGKRLFVLIRSDMPRVHRAKGEGYPKDDYGLSLIAMIVDKDGSFECTSRWNSFEEPPQLLTRDELISMLNKDDYEKIFGKV</sequence>
<reference evidence="1" key="1">
    <citation type="journal article" date="2022" name="Int. J. Syst. Evol. Microbiol.">
        <title>Prevotella lacticifex sp. nov., isolated from the rumen of cows.</title>
        <authorList>
            <person name="Shinkai T."/>
            <person name="Ikeyama N."/>
            <person name="Kumagai M."/>
            <person name="Ohmori H."/>
            <person name="Sakamoto M."/>
            <person name="Ohkuma M."/>
            <person name="Mitsumori M."/>
        </authorList>
    </citation>
    <scope>NUCLEOTIDE SEQUENCE</scope>
    <source>
        <strain evidence="1">R5076</strain>
    </source>
</reference>
<evidence type="ECO:0000313" key="1">
    <source>
        <dbReference type="EMBL" id="GJG57690.1"/>
    </source>
</evidence>
<protein>
    <submittedName>
        <fullName evidence="1">Uncharacterized protein</fullName>
    </submittedName>
</protein>
<dbReference type="RefSeq" id="WP_223928164.1">
    <property type="nucleotide sequence ID" value="NZ_BPTU01000006.1"/>
</dbReference>
<gene>
    <name evidence="1" type="ORF">PRLR5076_05410</name>
</gene>
<name>A0A9R1CX34_9BACT</name>
<comment type="caution">
    <text evidence="1">The sequence shown here is derived from an EMBL/GenBank/DDBJ whole genome shotgun (WGS) entry which is preliminary data.</text>
</comment>
<keyword evidence="2" id="KW-1185">Reference proteome</keyword>
<accession>A0A9R1CX34</accession>
<dbReference type="AlphaFoldDB" id="A0A9R1CX34"/>
<dbReference type="EMBL" id="BPUB01000001">
    <property type="protein sequence ID" value="GJG57690.1"/>
    <property type="molecule type" value="Genomic_DNA"/>
</dbReference>
<dbReference type="GeneID" id="72468592"/>